<dbReference type="Proteomes" id="UP001595625">
    <property type="component" value="Unassembled WGS sequence"/>
</dbReference>
<reference evidence="3" key="1">
    <citation type="journal article" date="2019" name="Int. J. Syst. Evol. Microbiol.">
        <title>The Global Catalogue of Microorganisms (GCM) 10K type strain sequencing project: providing services to taxonomists for standard genome sequencing and annotation.</title>
        <authorList>
            <consortium name="The Broad Institute Genomics Platform"/>
            <consortium name="The Broad Institute Genome Sequencing Center for Infectious Disease"/>
            <person name="Wu L."/>
            <person name="Ma J."/>
        </authorList>
    </citation>
    <scope>NUCLEOTIDE SEQUENCE [LARGE SCALE GENOMIC DNA]</scope>
    <source>
        <strain evidence="3">CCM 320</strain>
    </source>
</reference>
<dbReference type="Pfam" id="PF13302">
    <property type="entry name" value="Acetyltransf_3"/>
    <property type="match status" value="1"/>
</dbReference>
<keyword evidence="2" id="KW-0012">Acyltransferase</keyword>
<evidence type="ECO:0000259" key="1">
    <source>
        <dbReference type="PROSITE" id="PS51186"/>
    </source>
</evidence>
<proteinExistence type="predicted"/>
<feature type="domain" description="N-acetyltransferase" evidence="1">
    <location>
        <begin position="21"/>
        <end position="169"/>
    </location>
</feature>
<evidence type="ECO:0000313" key="2">
    <source>
        <dbReference type="EMBL" id="MFC3212530.1"/>
    </source>
</evidence>
<dbReference type="PANTHER" id="PTHR43792:SF1">
    <property type="entry name" value="N-ACETYLTRANSFERASE DOMAIN-CONTAINING PROTEIN"/>
    <property type="match status" value="1"/>
</dbReference>
<protein>
    <submittedName>
        <fullName evidence="2">GNAT family N-acetyltransferase</fullName>
        <ecNumber evidence="2">2.3.-.-</ecNumber>
    </submittedName>
</protein>
<gene>
    <name evidence="2" type="ORF">ACFOEJ_15680</name>
</gene>
<name>A0ABV7KSM8_PLAOK</name>
<evidence type="ECO:0000313" key="3">
    <source>
        <dbReference type="Proteomes" id="UP001595625"/>
    </source>
</evidence>
<sequence length="172" mass="19539">MKIESERLVLRRYVDGDFAFLHGMAADPEMVKYVGNGETRDRDGALRFLYWVYQGYKDDPATGLLLLERRSDGEPVGHAGLVPQKVDGADEWEIGYWVAKDYWSQGYATEAAKTLRDYAFGELGKKRAVSLIHPDNKASQRVAENCGMKLEKESLISGRAAYVYAIHKEEWK</sequence>
<dbReference type="EMBL" id="JBHRUJ010000017">
    <property type="protein sequence ID" value="MFC3212530.1"/>
    <property type="molecule type" value="Genomic_DNA"/>
</dbReference>
<dbReference type="InterPro" id="IPR016181">
    <property type="entry name" value="Acyl_CoA_acyltransferase"/>
</dbReference>
<dbReference type="GO" id="GO:0016746">
    <property type="term" value="F:acyltransferase activity"/>
    <property type="evidence" value="ECO:0007669"/>
    <property type="project" value="UniProtKB-KW"/>
</dbReference>
<dbReference type="Gene3D" id="3.40.630.30">
    <property type="match status" value="1"/>
</dbReference>
<dbReference type="SUPFAM" id="SSF55729">
    <property type="entry name" value="Acyl-CoA N-acyltransferases (Nat)"/>
    <property type="match status" value="1"/>
</dbReference>
<keyword evidence="2" id="KW-0808">Transferase</keyword>
<accession>A0ABV7KSM8</accession>
<organism evidence="2 3">
    <name type="scientific">Planomicrobium okeanokoites</name>
    <name type="common">Planococcus okeanokoites</name>
    <name type="synonym">Flavobacterium okeanokoites</name>
    <dbReference type="NCBI Taxonomy" id="244"/>
    <lineage>
        <taxon>Bacteria</taxon>
        <taxon>Bacillati</taxon>
        <taxon>Bacillota</taxon>
        <taxon>Bacilli</taxon>
        <taxon>Bacillales</taxon>
        <taxon>Caryophanaceae</taxon>
        <taxon>Planomicrobium</taxon>
    </lineage>
</organism>
<dbReference type="PANTHER" id="PTHR43792">
    <property type="entry name" value="GNAT FAMILY, PUTATIVE (AFU_ORTHOLOGUE AFUA_3G00765)-RELATED-RELATED"/>
    <property type="match status" value="1"/>
</dbReference>
<dbReference type="RefSeq" id="WP_101801072.1">
    <property type="nucleotide sequence ID" value="NZ_JBHRUJ010000017.1"/>
</dbReference>
<dbReference type="InterPro" id="IPR000182">
    <property type="entry name" value="GNAT_dom"/>
</dbReference>
<dbReference type="InterPro" id="IPR051531">
    <property type="entry name" value="N-acetyltransferase"/>
</dbReference>
<dbReference type="PROSITE" id="PS51186">
    <property type="entry name" value="GNAT"/>
    <property type="match status" value="1"/>
</dbReference>
<keyword evidence="3" id="KW-1185">Reference proteome</keyword>
<dbReference type="EC" id="2.3.-.-" evidence="2"/>
<comment type="caution">
    <text evidence="2">The sequence shown here is derived from an EMBL/GenBank/DDBJ whole genome shotgun (WGS) entry which is preliminary data.</text>
</comment>